<dbReference type="AlphaFoldDB" id="A0A5K7YW64"/>
<dbReference type="SUPFAM" id="SSF57884">
    <property type="entry name" value="Ada DNA repair protein, N-terminal domain (N-Ada 10)"/>
    <property type="match status" value="1"/>
</dbReference>
<keyword evidence="1" id="KW-0540">Nuclease</keyword>
<dbReference type="GO" id="GO:0003676">
    <property type="term" value="F:nucleic acid binding"/>
    <property type="evidence" value="ECO:0007669"/>
    <property type="project" value="InterPro"/>
</dbReference>
<evidence type="ECO:0000313" key="6">
    <source>
        <dbReference type="Proteomes" id="UP000427769"/>
    </source>
</evidence>
<dbReference type="PROSITE" id="PS50830">
    <property type="entry name" value="TNASE_3"/>
    <property type="match status" value="1"/>
</dbReference>
<dbReference type="Gene3D" id="2.40.50.90">
    <property type="match status" value="1"/>
</dbReference>
<dbReference type="GO" id="GO:0004519">
    <property type="term" value="F:endonuclease activity"/>
    <property type="evidence" value="ECO:0007669"/>
    <property type="project" value="UniProtKB-KW"/>
</dbReference>
<dbReference type="OrthoDB" id="4376109at2"/>
<dbReference type="EMBL" id="AP021875">
    <property type="protein sequence ID" value="BBO73566.1"/>
    <property type="molecule type" value="Genomic_DNA"/>
</dbReference>
<name>A0A5K7YW64_9BACT</name>
<dbReference type="GO" id="GO:0016787">
    <property type="term" value="F:hydrolase activity"/>
    <property type="evidence" value="ECO:0007669"/>
    <property type="project" value="UniProtKB-KW"/>
</dbReference>
<evidence type="ECO:0000259" key="4">
    <source>
        <dbReference type="PROSITE" id="PS50830"/>
    </source>
</evidence>
<evidence type="ECO:0000256" key="1">
    <source>
        <dbReference type="ARBA" id="ARBA00022722"/>
    </source>
</evidence>
<dbReference type="PANTHER" id="PTHR12302">
    <property type="entry name" value="EBNA2 BINDING PROTEIN P100"/>
    <property type="match status" value="1"/>
</dbReference>
<dbReference type="InterPro" id="IPR035451">
    <property type="entry name" value="Ada-like_dom_sf"/>
</dbReference>
<reference evidence="5 6" key="1">
    <citation type="submission" date="2019-11" db="EMBL/GenBank/DDBJ databases">
        <title>Comparative genomics of hydrocarbon-degrading Desulfosarcina strains.</title>
        <authorList>
            <person name="Watanabe M."/>
            <person name="Kojima H."/>
            <person name="Fukui M."/>
        </authorList>
    </citation>
    <scope>NUCLEOTIDE SEQUENCE [LARGE SCALE GENOMIC DNA]</scope>
    <source>
        <strain evidence="5 6">PP31</strain>
    </source>
</reference>
<dbReference type="Pfam" id="PF00565">
    <property type="entry name" value="SNase"/>
    <property type="match status" value="1"/>
</dbReference>
<dbReference type="InterPro" id="IPR016071">
    <property type="entry name" value="Staphylococal_nuclease_OB-fold"/>
</dbReference>
<dbReference type="PANTHER" id="PTHR12302:SF3">
    <property type="entry name" value="SERINE_THREONINE-PROTEIN KINASE 31"/>
    <property type="match status" value="1"/>
</dbReference>
<dbReference type="Gene3D" id="3.40.10.10">
    <property type="entry name" value="DNA Methylphosphotriester Repair Domain"/>
    <property type="match status" value="1"/>
</dbReference>
<dbReference type="KEGG" id="dwd:DSCW_09830"/>
<keyword evidence="3" id="KW-0378">Hydrolase</keyword>
<gene>
    <name evidence="5" type="ORF">DSCW_09830</name>
</gene>
<dbReference type="InterPro" id="IPR035437">
    <property type="entry name" value="SNase_OB-fold_sf"/>
</dbReference>
<evidence type="ECO:0000256" key="3">
    <source>
        <dbReference type="ARBA" id="ARBA00022801"/>
    </source>
</evidence>
<keyword evidence="2" id="KW-0255">Endonuclease</keyword>
<accession>A0A5K7YW64</accession>
<evidence type="ECO:0000256" key="2">
    <source>
        <dbReference type="ARBA" id="ARBA00022759"/>
    </source>
</evidence>
<keyword evidence="6" id="KW-1185">Reference proteome</keyword>
<dbReference type="RefSeq" id="WP_155302660.1">
    <property type="nucleotide sequence ID" value="NZ_AP021875.1"/>
</dbReference>
<organism evidence="5 6">
    <name type="scientific">Desulfosarcina widdelii</name>
    <dbReference type="NCBI Taxonomy" id="947919"/>
    <lineage>
        <taxon>Bacteria</taxon>
        <taxon>Pseudomonadati</taxon>
        <taxon>Thermodesulfobacteriota</taxon>
        <taxon>Desulfobacteria</taxon>
        <taxon>Desulfobacterales</taxon>
        <taxon>Desulfosarcinaceae</taxon>
        <taxon>Desulfosarcina</taxon>
    </lineage>
</organism>
<dbReference type="InterPro" id="IPR002071">
    <property type="entry name" value="Thermonucl_AS"/>
</dbReference>
<dbReference type="SUPFAM" id="SSF50199">
    <property type="entry name" value="Staphylococcal nuclease"/>
    <property type="match status" value="1"/>
</dbReference>
<sequence length="218" mass="25576">MTKFRKTCWLAGIFLFVVFIVWNEPRAQSWVAVRWVADGDTIILKDGRHVRYIGIDTPEVAHENCLAEPMGEAAKAFNRELVIGSRMRLETDREEKDRYGRVLAYVYREDGLFVNAELLRNGFAHVLYRFPNTARTDELLDAQRESMEQGRGIWRRINKNEHPLHAYLGNRRSKRFHVYDCPQGNRMSAKNRIWLKNQWTAFWEGYAPAKGCIVFPPE</sequence>
<feature type="domain" description="TNase-like" evidence="4">
    <location>
        <begin position="27"/>
        <end position="156"/>
    </location>
</feature>
<proteinExistence type="predicted"/>
<dbReference type="SMART" id="SM00318">
    <property type="entry name" value="SNc"/>
    <property type="match status" value="1"/>
</dbReference>
<dbReference type="PROSITE" id="PS01284">
    <property type="entry name" value="TNASE_2"/>
    <property type="match status" value="1"/>
</dbReference>
<protein>
    <submittedName>
        <fullName evidence="5">Nuclease</fullName>
    </submittedName>
</protein>
<dbReference type="Proteomes" id="UP000427769">
    <property type="component" value="Chromosome"/>
</dbReference>
<evidence type="ECO:0000313" key="5">
    <source>
        <dbReference type="EMBL" id="BBO73566.1"/>
    </source>
</evidence>